<dbReference type="PANTHER" id="PTHR14226">
    <property type="entry name" value="NEUROPATHY TARGET ESTERASE/SWISS CHEESE D.MELANOGASTER"/>
    <property type="match status" value="1"/>
</dbReference>
<keyword evidence="3 4" id="KW-0443">Lipid metabolism</keyword>
<evidence type="ECO:0000313" key="7">
    <source>
        <dbReference type="Proteomes" id="UP001364224"/>
    </source>
</evidence>
<dbReference type="InterPro" id="IPR050301">
    <property type="entry name" value="NTE"/>
</dbReference>
<keyword evidence="7" id="KW-1185">Reference proteome</keyword>
<dbReference type="PANTHER" id="PTHR14226:SF57">
    <property type="entry name" value="BLR7027 PROTEIN"/>
    <property type="match status" value="1"/>
</dbReference>
<sequence length="290" mass="31156">MSVRDEIGPAKTAFVFAGGGSFGAIQVGMLHSLAAHGVAADMVVGCSVGALNGAFYAGDPTLDGVQRLAAIWRGLTRHDVFPMSWRTVLSFLWRRDFLIPHDGIRKLIEDHIPYRNLEEAKLPVHIVTTDIVSGDSVVLSEGSTAEAIVASTAIPGAFSPIRYKDHYLADGAISSNTPIQVAVKKGARRLIILPTGHACANQAPPVGAVANALHALTLLIARQLVTELEMLASDIEYFVVPPLCPLVGSPYDFSRTADHIDRAILSTDAWLAQHGLQQGKIPHEMRLHSH</sequence>
<dbReference type="Gene3D" id="3.40.1090.10">
    <property type="entry name" value="Cytosolic phospholipase A2 catalytic domain"/>
    <property type="match status" value="2"/>
</dbReference>
<dbReference type="SUPFAM" id="SSF52151">
    <property type="entry name" value="FabD/lysophospholipase-like"/>
    <property type="match status" value="1"/>
</dbReference>
<protein>
    <submittedName>
        <fullName evidence="6">NTE family protein</fullName>
    </submittedName>
</protein>
<accession>A0ABU8BLN3</accession>
<evidence type="ECO:0000256" key="1">
    <source>
        <dbReference type="ARBA" id="ARBA00022801"/>
    </source>
</evidence>
<evidence type="ECO:0000313" key="6">
    <source>
        <dbReference type="EMBL" id="MEH2559044.1"/>
    </source>
</evidence>
<reference evidence="6 7" key="1">
    <citation type="submission" date="2024-02" db="EMBL/GenBank/DDBJ databases">
        <title>Adaptive strategies in a cosmopolitan and abundant soil bacterium.</title>
        <authorList>
            <person name="Carini P."/>
        </authorList>
    </citation>
    <scope>NUCLEOTIDE SEQUENCE [LARGE SCALE GENOMIC DNA]</scope>
    <source>
        <strain evidence="6 7">AZCC 1608</strain>
    </source>
</reference>
<organism evidence="6 7">
    <name type="scientific">Bradyrhizobium algeriense</name>
    <dbReference type="NCBI Taxonomy" id="634784"/>
    <lineage>
        <taxon>Bacteria</taxon>
        <taxon>Pseudomonadati</taxon>
        <taxon>Pseudomonadota</taxon>
        <taxon>Alphaproteobacteria</taxon>
        <taxon>Hyphomicrobiales</taxon>
        <taxon>Nitrobacteraceae</taxon>
        <taxon>Bradyrhizobium</taxon>
    </lineage>
</organism>
<name>A0ABU8BLN3_9BRAD</name>
<dbReference type="PROSITE" id="PS51635">
    <property type="entry name" value="PNPLA"/>
    <property type="match status" value="1"/>
</dbReference>
<gene>
    <name evidence="6" type="ORF">V1286_006573</name>
</gene>
<dbReference type="Pfam" id="PF01734">
    <property type="entry name" value="Patatin"/>
    <property type="match status" value="1"/>
</dbReference>
<comment type="caution">
    <text evidence="6">The sequence shown here is derived from an EMBL/GenBank/DDBJ whole genome shotgun (WGS) entry which is preliminary data.</text>
</comment>
<feature type="active site" description="Nucleophile" evidence="4">
    <location>
        <position position="47"/>
    </location>
</feature>
<proteinExistence type="predicted"/>
<feature type="short sequence motif" description="DGA/G" evidence="4">
    <location>
        <begin position="170"/>
        <end position="172"/>
    </location>
</feature>
<dbReference type="CDD" id="cd07209">
    <property type="entry name" value="Pat_hypo_Ecoli_Z1214_like"/>
    <property type="match status" value="1"/>
</dbReference>
<dbReference type="EMBL" id="JAZHRV010000001">
    <property type="protein sequence ID" value="MEH2559044.1"/>
    <property type="molecule type" value="Genomic_DNA"/>
</dbReference>
<keyword evidence="1 4" id="KW-0378">Hydrolase</keyword>
<feature type="short sequence motif" description="GXGXXG" evidence="4">
    <location>
        <begin position="18"/>
        <end position="23"/>
    </location>
</feature>
<evidence type="ECO:0000259" key="5">
    <source>
        <dbReference type="PROSITE" id="PS51635"/>
    </source>
</evidence>
<evidence type="ECO:0000256" key="3">
    <source>
        <dbReference type="ARBA" id="ARBA00023098"/>
    </source>
</evidence>
<dbReference type="InterPro" id="IPR016035">
    <property type="entry name" value="Acyl_Trfase/lysoPLipase"/>
</dbReference>
<dbReference type="InterPro" id="IPR002641">
    <property type="entry name" value="PNPLA_dom"/>
</dbReference>
<evidence type="ECO:0000256" key="4">
    <source>
        <dbReference type="PROSITE-ProRule" id="PRU01161"/>
    </source>
</evidence>
<evidence type="ECO:0000256" key="2">
    <source>
        <dbReference type="ARBA" id="ARBA00022963"/>
    </source>
</evidence>
<dbReference type="Proteomes" id="UP001364224">
    <property type="component" value="Unassembled WGS sequence"/>
</dbReference>
<feature type="active site" description="Proton acceptor" evidence="4">
    <location>
        <position position="170"/>
    </location>
</feature>
<feature type="domain" description="PNPLA" evidence="5">
    <location>
        <begin position="14"/>
        <end position="183"/>
    </location>
</feature>
<feature type="short sequence motif" description="GXSXG" evidence="4">
    <location>
        <begin position="45"/>
        <end position="49"/>
    </location>
</feature>
<keyword evidence="2 4" id="KW-0442">Lipid degradation</keyword>
<dbReference type="RefSeq" id="WP_334486699.1">
    <property type="nucleotide sequence ID" value="NZ_JAZHRV010000001.1"/>
</dbReference>